<dbReference type="PANTHER" id="PTHR12838">
    <property type="entry name" value="U3 SMALL NUCLEOLAR RNA-ASSOCIATED PROTEIN 11"/>
    <property type="match status" value="1"/>
</dbReference>
<accession>A0ABD3AR63</accession>
<dbReference type="Pfam" id="PF03998">
    <property type="entry name" value="Utp11"/>
    <property type="match status" value="1"/>
</dbReference>
<feature type="region of interest" description="Disordered" evidence="5">
    <location>
        <begin position="84"/>
        <end position="107"/>
    </location>
</feature>
<comment type="subcellular location">
    <subcellularLocation>
        <location evidence="1">Nucleus</location>
        <location evidence="1">Nucleolus</location>
    </subcellularLocation>
</comment>
<comment type="caution">
    <text evidence="6">The sequence shown here is derived from an EMBL/GenBank/DDBJ whole genome shotgun (WGS) entry which is preliminary data.</text>
</comment>
<name>A0ABD3AR63_9GENT</name>
<dbReference type="InterPro" id="IPR007144">
    <property type="entry name" value="SSU_processome_Utp11"/>
</dbReference>
<keyword evidence="7" id="KW-1185">Reference proteome</keyword>
<dbReference type="AlphaFoldDB" id="A0ABD3AR63"/>
<evidence type="ECO:0000256" key="3">
    <source>
        <dbReference type="ARBA" id="ARBA00022552"/>
    </source>
</evidence>
<keyword evidence="4" id="KW-0539">Nucleus</keyword>
<comment type="similarity">
    <text evidence="2">Belongs to the UTP11 family.</text>
</comment>
<evidence type="ECO:0000313" key="7">
    <source>
        <dbReference type="Proteomes" id="UP001630127"/>
    </source>
</evidence>
<evidence type="ECO:0000256" key="2">
    <source>
        <dbReference type="ARBA" id="ARBA00008105"/>
    </source>
</evidence>
<dbReference type="GO" id="GO:0005730">
    <property type="term" value="C:nucleolus"/>
    <property type="evidence" value="ECO:0007669"/>
    <property type="project" value="UniProtKB-SubCell"/>
</dbReference>
<evidence type="ECO:0000313" key="6">
    <source>
        <dbReference type="EMBL" id="KAL3533649.1"/>
    </source>
</evidence>
<gene>
    <name evidence="6" type="ORF">ACH5RR_007170</name>
</gene>
<organism evidence="6 7">
    <name type="scientific">Cinchona calisaya</name>
    <dbReference type="NCBI Taxonomy" id="153742"/>
    <lineage>
        <taxon>Eukaryota</taxon>
        <taxon>Viridiplantae</taxon>
        <taxon>Streptophyta</taxon>
        <taxon>Embryophyta</taxon>
        <taxon>Tracheophyta</taxon>
        <taxon>Spermatophyta</taxon>
        <taxon>Magnoliopsida</taxon>
        <taxon>eudicotyledons</taxon>
        <taxon>Gunneridae</taxon>
        <taxon>Pentapetalae</taxon>
        <taxon>asterids</taxon>
        <taxon>lamiids</taxon>
        <taxon>Gentianales</taxon>
        <taxon>Rubiaceae</taxon>
        <taxon>Cinchonoideae</taxon>
        <taxon>Cinchoneae</taxon>
        <taxon>Cinchona</taxon>
    </lineage>
</organism>
<evidence type="ECO:0000256" key="1">
    <source>
        <dbReference type="ARBA" id="ARBA00004604"/>
    </source>
</evidence>
<evidence type="ECO:0000256" key="5">
    <source>
        <dbReference type="SAM" id="MobiDB-lite"/>
    </source>
</evidence>
<dbReference type="GO" id="GO:0006364">
    <property type="term" value="P:rRNA processing"/>
    <property type="evidence" value="ECO:0007669"/>
    <property type="project" value="UniProtKB-KW"/>
</dbReference>
<dbReference type="EMBL" id="JBJUIK010000003">
    <property type="protein sequence ID" value="KAL3533649.1"/>
    <property type="molecule type" value="Genomic_DNA"/>
</dbReference>
<proteinExistence type="inferred from homology"/>
<dbReference type="PANTHER" id="PTHR12838:SF0">
    <property type="entry name" value="U3 SMALL NUCLEOLAR RNA-ASSOCIATED PROTEIN 11-RELATED"/>
    <property type="match status" value="1"/>
</dbReference>
<evidence type="ECO:0000256" key="4">
    <source>
        <dbReference type="ARBA" id="ARBA00023242"/>
    </source>
</evidence>
<sequence length="107" mass="12530">MEDVLEVGYRIHKEKAAFQNPDGFYFKMINIKTVDGVHKPENEAYKYSPEELLLRKTQDMGYVLQKVQSEEGFDISMERNEAKELRLKKSSRTSVSTDENFPDHVKQ</sequence>
<dbReference type="Proteomes" id="UP001630127">
    <property type="component" value="Unassembled WGS sequence"/>
</dbReference>
<keyword evidence="3" id="KW-0698">rRNA processing</keyword>
<reference evidence="6 7" key="1">
    <citation type="submission" date="2024-11" db="EMBL/GenBank/DDBJ databases">
        <title>A near-complete genome assembly of Cinchona calisaya.</title>
        <authorList>
            <person name="Lian D.C."/>
            <person name="Zhao X.W."/>
            <person name="Wei L."/>
        </authorList>
    </citation>
    <scope>NUCLEOTIDE SEQUENCE [LARGE SCALE GENOMIC DNA]</scope>
    <source>
        <tissue evidence="6">Nenye</tissue>
    </source>
</reference>
<protein>
    <submittedName>
        <fullName evidence="6">Uncharacterized protein</fullName>
    </submittedName>
</protein>